<evidence type="ECO:0000313" key="3">
    <source>
        <dbReference type="Proteomes" id="UP000247498"/>
    </source>
</evidence>
<protein>
    <submittedName>
        <fullName evidence="2">Uncharacterized protein</fullName>
    </submittedName>
</protein>
<feature type="compositionally biased region" description="Polar residues" evidence="1">
    <location>
        <begin position="346"/>
        <end position="359"/>
    </location>
</feature>
<sequence length="382" mass="36425">MQRGACTEGHARPPGPRRGGRGVPNAMGATRRELRHALPPPSLPPCFSAFLSSAPLTGPSEPRTAAPMLKNAPAGVSAWRLRSAGPAAAASGAAAGSTAAGAGAAAGAAAWGAAASDDASAAGAAAGAASEGSSQTSVAAATALAPAPAPLAPTACGSAPPSSSSKTMKDVPADPGRRGGAALRAATATRFAPAGAALPLAPAGAALPLAPAGAALPLVPAEAPLPLAPAEAALPFAPAPLPLAPPSTSGPKDEKEVPDTRRGRASTFFAQADIGGARPPDRARGWAGAATTCCCPGACDAAPPSPRAARRACACACATDAARRSWRRASAAAASAAAAAPGESGGSSNEVWTGPSASGTWKEVCGTAGRGGARASDVAEGP</sequence>
<evidence type="ECO:0000313" key="2">
    <source>
        <dbReference type="EMBL" id="GBF91774.1"/>
    </source>
</evidence>
<keyword evidence="3" id="KW-1185">Reference proteome</keyword>
<feature type="region of interest" description="Disordered" evidence="1">
    <location>
        <begin position="1"/>
        <end position="40"/>
    </location>
</feature>
<reference evidence="2 3" key="1">
    <citation type="journal article" date="2018" name="Sci. Rep.">
        <title>Raphidocelis subcapitata (=Pseudokirchneriella subcapitata) provides an insight into genome evolution and environmental adaptations in the Sphaeropleales.</title>
        <authorList>
            <person name="Suzuki S."/>
            <person name="Yamaguchi H."/>
            <person name="Nakajima N."/>
            <person name="Kawachi M."/>
        </authorList>
    </citation>
    <scope>NUCLEOTIDE SEQUENCE [LARGE SCALE GENOMIC DNA]</scope>
    <source>
        <strain evidence="2 3">NIES-35</strain>
    </source>
</reference>
<evidence type="ECO:0000256" key="1">
    <source>
        <dbReference type="SAM" id="MobiDB-lite"/>
    </source>
</evidence>
<feature type="compositionally biased region" description="Basic and acidic residues" evidence="1">
    <location>
        <begin position="167"/>
        <end position="177"/>
    </location>
</feature>
<accession>A0A2V0NVV6</accession>
<dbReference type="AlphaFoldDB" id="A0A2V0NVV6"/>
<proteinExistence type="predicted"/>
<comment type="caution">
    <text evidence="2">The sequence shown here is derived from an EMBL/GenBank/DDBJ whole genome shotgun (WGS) entry which is preliminary data.</text>
</comment>
<dbReference type="InParanoid" id="A0A2V0NVV6"/>
<feature type="region of interest" description="Disordered" evidence="1">
    <location>
        <begin position="238"/>
        <end position="262"/>
    </location>
</feature>
<organism evidence="2 3">
    <name type="scientific">Raphidocelis subcapitata</name>
    <dbReference type="NCBI Taxonomy" id="307507"/>
    <lineage>
        <taxon>Eukaryota</taxon>
        <taxon>Viridiplantae</taxon>
        <taxon>Chlorophyta</taxon>
        <taxon>core chlorophytes</taxon>
        <taxon>Chlorophyceae</taxon>
        <taxon>CS clade</taxon>
        <taxon>Sphaeropleales</taxon>
        <taxon>Selenastraceae</taxon>
        <taxon>Raphidocelis</taxon>
    </lineage>
</organism>
<name>A0A2V0NVV6_9CHLO</name>
<dbReference type="EMBL" id="BDRX01000026">
    <property type="protein sequence ID" value="GBF91774.1"/>
    <property type="molecule type" value="Genomic_DNA"/>
</dbReference>
<dbReference type="Proteomes" id="UP000247498">
    <property type="component" value="Unassembled WGS sequence"/>
</dbReference>
<feature type="region of interest" description="Disordered" evidence="1">
    <location>
        <begin position="333"/>
        <end position="382"/>
    </location>
</feature>
<gene>
    <name evidence="2" type="ORF">Rsub_04078</name>
</gene>
<feature type="compositionally biased region" description="Basic and acidic residues" evidence="1">
    <location>
        <begin position="251"/>
        <end position="262"/>
    </location>
</feature>
<feature type="region of interest" description="Disordered" evidence="1">
    <location>
        <begin position="152"/>
        <end position="182"/>
    </location>
</feature>